<feature type="compositionally biased region" description="Pro residues" evidence="10">
    <location>
        <begin position="115"/>
        <end position="124"/>
    </location>
</feature>
<dbReference type="Gene3D" id="1.20.1390.10">
    <property type="entry name" value="PWI domain"/>
    <property type="match status" value="1"/>
</dbReference>
<dbReference type="GO" id="GO:0008143">
    <property type="term" value="F:poly(A) binding"/>
    <property type="evidence" value="ECO:0007669"/>
    <property type="project" value="InterPro"/>
</dbReference>
<dbReference type="EMBL" id="JAODUO010001636">
    <property type="protein sequence ID" value="KAK2160590.1"/>
    <property type="molecule type" value="Genomic_DNA"/>
</dbReference>
<dbReference type="GO" id="GO:0043488">
    <property type="term" value="P:regulation of mRNA stability"/>
    <property type="evidence" value="ECO:0007669"/>
    <property type="project" value="InterPro"/>
</dbReference>
<feature type="region of interest" description="Disordered" evidence="10">
    <location>
        <begin position="353"/>
        <end position="391"/>
    </location>
</feature>
<feature type="compositionally biased region" description="Basic and acidic residues" evidence="10">
    <location>
        <begin position="166"/>
        <end position="180"/>
    </location>
</feature>
<evidence type="ECO:0000256" key="1">
    <source>
        <dbReference type="ARBA" id="ARBA00004123"/>
    </source>
</evidence>
<evidence type="ECO:0000256" key="7">
    <source>
        <dbReference type="ARBA" id="ARBA00022833"/>
    </source>
</evidence>
<dbReference type="AlphaFoldDB" id="A0AAD9JYJ8"/>
<evidence type="ECO:0000256" key="6">
    <source>
        <dbReference type="ARBA" id="ARBA00022771"/>
    </source>
</evidence>
<evidence type="ECO:0000313" key="13">
    <source>
        <dbReference type="Proteomes" id="UP001209878"/>
    </source>
</evidence>
<accession>A0AAD9JYJ8</accession>
<dbReference type="PANTHER" id="PTHR14738:SF29">
    <property type="entry name" value="ZINC FINGER CCCH DOMAIN-CONTAINING PROTEIN 14"/>
    <property type="match status" value="1"/>
</dbReference>
<keyword evidence="6 9" id="KW-0863">Zinc-finger</keyword>
<dbReference type="PROSITE" id="PS50103">
    <property type="entry name" value="ZF_C3H1"/>
    <property type="match status" value="2"/>
</dbReference>
<dbReference type="GO" id="GO:0008270">
    <property type="term" value="F:zinc ion binding"/>
    <property type="evidence" value="ECO:0007669"/>
    <property type="project" value="UniProtKB-KW"/>
</dbReference>
<feature type="domain" description="C3H1-type" evidence="11">
    <location>
        <begin position="547"/>
        <end position="572"/>
    </location>
</feature>
<sequence length="703" mass="77695">MEIGTEISKKIRAAIKAKLVELGAYVDDELPDYIMVMVANKKTCSQMTDDLSLFLGNNTTKFTAWLSALLEKLQTITTNEVAVPQAPVTATVTNTKVADEKKTEAPQVVTSRCPPVNPEPPSAAPPVMVTDEDDTEPVIRLRPEFNDEFGEDEKTDAVATPPTSPPKKENVVTPRMRPDTKPVSPPSVRTVTIHSNVAPPPSSVDRIEEEYKPQPVQRKPVSRVSPKTVDSASPDKVSPGAVAASRKRRLPGSAIGAVLKHDIYDDDEYDPYNPFVGSVASVVKVTERKSSVPKPLQANKSLLFRAMSDAQQSIEQASRRRTGNGSVRPPIASSTPESEVGCKRARFMYRTGGERIPRPRPRYTNATYTPTPTTPQSVAPLYSRSSRDDPRRQLHVSAVQARNTDQGFWEEGSKMEEGLFDSRTVQSHDTPPADVKTARPRLNLTGLDVAGILLSRPPDDATSPLSPKFVVTLDGADPRLLQKDISMFDSDEDMASDGGEWDGEGEGMGGVIGGSNVVRVMPQRAARQSPDFSTIEGDRLVESCGKFQRRKRCTFWPKCKSGDRCKYHHPTVPCRDFRKCSFGADNCFFVHPTCKFNASCTRVNCPYTHTSPQRHQSTIPIIMQPVSVPVYQPRFVPPSGGRQKPARKPTCQFFPKCHNMDCPYEHPKMCRYGIGCRNKATCPFTHPPLPSVDKLKWSSHTNR</sequence>
<proteinExistence type="inferred from homology"/>
<dbReference type="InterPro" id="IPR040366">
    <property type="entry name" value="Nab2/ZC3H14"/>
</dbReference>
<feature type="compositionally biased region" description="Low complexity" evidence="10">
    <location>
        <begin position="362"/>
        <end position="375"/>
    </location>
</feature>
<keyword evidence="5" id="KW-0677">Repeat</keyword>
<evidence type="ECO:0000256" key="4">
    <source>
        <dbReference type="ARBA" id="ARBA00022723"/>
    </source>
</evidence>
<gene>
    <name evidence="12" type="ORF">NP493_1638g00001</name>
</gene>
<reference evidence="12" key="1">
    <citation type="journal article" date="2023" name="Mol. Biol. Evol.">
        <title>Third-Generation Sequencing Reveals the Adaptive Role of the Epigenome in Three Deep-Sea Polychaetes.</title>
        <authorList>
            <person name="Perez M."/>
            <person name="Aroh O."/>
            <person name="Sun Y."/>
            <person name="Lan Y."/>
            <person name="Juniper S.K."/>
            <person name="Young C.R."/>
            <person name="Angers B."/>
            <person name="Qian P.Y."/>
        </authorList>
    </citation>
    <scope>NUCLEOTIDE SEQUENCE</scope>
    <source>
        <strain evidence="12">R07B-5</strain>
    </source>
</reference>
<feature type="zinc finger region" description="C3H1-type" evidence="9">
    <location>
        <begin position="547"/>
        <end position="572"/>
    </location>
</feature>
<evidence type="ECO:0000256" key="10">
    <source>
        <dbReference type="SAM" id="MobiDB-lite"/>
    </source>
</evidence>
<evidence type="ECO:0000256" key="9">
    <source>
        <dbReference type="PROSITE-ProRule" id="PRU00723"/>
    </source>
</evidence>
<dbReference type="Gene3D" id="4.10.1000.30">
    <property type="match status" value="1"/>
</dbReference>
<dbReference type="GO" id="GO:0005737">
    <property type="term" value="C:cytoplasm"/>
    <property type="evidence" value="ECO:0007669"/>
    <property type="project" value="TreeGrafter"/>
</dbReference>
<feature type="domain" description="C3H1-type" evidence="11">
    <location>
        <begin position="573"/>
        <end position="594"/>
    </location>
</feature>
<comment type="subcellular location">
    <subcellularLocation>
        <location evidence="1">Nucleus</location>
    </subcellularLocation>
</comment>
<evidence type="ECO:0000256" key="5">
    <source>
        <dbReference type="ARBA" id="ARBA00022737"/>
    </source>
</evidence>
<name>A0AAD9JYJ8_RIDPI</name>
<dbReference type="Proteomes" id="UP001209878">
    <property type="component" value="Unassembled WGS sequence"/>
</dbReference>
<evidence type="ECO:0000313" key="12">
    <source>
        <dbReference type="EMBL" id="KAK2160590.1"/>
    </source>
</evidence>
<feature type="region of interest" description="Disordered" evidence="10">
    <location>
        <begin position="144"/>
        <end position="245"/>
    </location>
</feature>
<dbReference type="Pfam" id="PF14608">
    <property type="entry name" value="zf-CCCH_2"/>
    <property type="match status" value="4"/>
</dbReference>
<dbReference type="GO" id="GO:0005634">
    <property type="term" value="C:nucleus"/>
    <property type="evidence" value="ECO:0007669"/>
    <property type="project" value="UniProtKB-SubCell"/>
</dbReference>
<keyword evidence="13" id="KW-1185">Reference proteome</keyword>
<evidence type="ECO:0000256" key="8">
    <source>
        <dbReference type="ARBA" id="ARBA00023242"/>
    </source>
</evidence>
<keyword evidence="7 9" id="KW-0862">Zinc</keyword>
<comment type="similarity">
    <text evidence="2">Belongs to the ZC3H14 family.</text>
</comment>
<feature type="region of interest" description="Disordered" evidence="10">
    <location>
        <begin position="98"/>
        <end position="130"/>
    </location>
</feature>
<feature type="zinc finger region" description="C3H1-type" evidence="9">
    <location>
        <begin position="573"/>
        <end position="594"/>
    </location>
</feature>
<evidence type="ECO:0000259" key="11">
    <source>
        <dbReference type="PROSITE" id="PS50103"/>
    </source>
</evidence>
<dbReference type="InterPro" id="IPR000571">
    <property type="entry name" value="Znf_CCCH"/>
</dbReference>
<keyword evidence="8" id="KW-0539">Nucleus</keyword>
<evidence type="ECO:0000256" key="3">
    <source>
        <dbReference type="ARBA" id="ARBA00015071"/>
    </source>
</evidence>
<evidence type="ECO:0000256" key="2">
    <source>
        <dbReference type="ARBA" id="ARBA00008423"/>
    </source>
</evidence>
<protein>
    <recommendedName>
        <fullName evidence="3">Zinc finger CCCH domain-containing protein 14</fullName>
    </recommendedName>
</protein>
<dbReference type="PANTHER" id="PTHR14738">
    <property type="entry name" value="ZINC FINGER CCCH DOMAIN-CONTAINING PROTEIN 14"/>
    <property type="match status" value="1"/>
</dbReference>
<feature type="region of interest" description="Disordered" evidence="10">
    <location>
        <begin position="316"/>
        <end position="340"/>
    </location>
</feature>
<organism evidence="12 13">
    <name type="scientific">Ridgeia piscesae</name>
    <name type="common">Tubeworm</name>
    <dbReference type="NCBI Taxonomy" id="27915"/>
    <lineage>
        <taxon>Eukaryota</taxon>
        <taxon>Metazoa</taxon>
        <taxon>Spiralia</taxon>
        <taxon>Lophotrochozoa</taxon>
        <taxon>Annelida</taxon>
        <taxon>Polychaeta</taxon>
        <taxon>Sedentaria</taxon>
        <taxon>Canalipalpata</taxon>
        <taxon>Sabellida</taxon>
        <taxon>Siboglinidae</taxon>
        <taxon>Ridgeia</taxon>
    </lineage>
</organism>
<comment type="caution">
    <text evidence="12">The sequence shown here is derived from an EMBL/GenBank/DDBJ whole genome shotgun (WGS) entry which is preliminary data.</text>
</comment>
<keyword evidence="4 9" id="KW-0479">Metal-binding</keyword>
<dbReference type="Gene3D" id="4.10.1000.40">
    <property type="match status" value="1"/>
</dbReference>